<dbReference type="Proteomes" id="UP001631949">
    <property type="component" value="Unassembled WGS sequence"/>
</dbReference>
<dbReference type="InterPro" id="IPR036249">
    <property type="entry name" value="Thioredoxin-like_sf"/>
</dbReference>
<protein>
    <recommendedName>
        <fullName evidence="4">Glutathione peroxidase</fullName>
    </recommendedName>
</protein>
<organism evidence="6 7">
    <name type="scientific">Peptococcus simiae</name>
    <dbReference type="NCBI Taxonomy" id="1643805"/>
    <lineage>
        <taxon>Bacteria</taxon>
        <taxon>Bacillati</taxon>
        <taxon>Bacillota</taxon>
        <taxon>Clostridia</taxon>
        <taxon>Eubacteriales</taxon>
        <taxon>Peptococcaceae</taxon>
        <taxon>Peptococcus</taxon>
    </lineage>
</organism>
<dbReference type="Gene3D" id="3.40.30.10">
    <property type="entry name" value="Glutaredoxin"/>
    <property type="match status" value="1"/>
</dbReference>
<comment type="caution">
    <text evidence="6">The sequence shown here is derived from an EMBL/GenBank/DDBJ whole genome shotgun (WGS) entry which is preliminary data.</text>
</comment>
<evidence type="ECO:0000256" key="4">
    <source>
        <dbReference type="RuleBase" id="RU000499"/>
    </source>
</evidence>
<dbReference type="PANTHER" id="PTHR11592:SF78">
    <property type="entry name" value="GLUTATHIONE PEROXIDASE"/>
    <property type="match status" value="1"/>
</dbReference>
<dbReference type="PROSITE" id="PS51352">
    <property type="entry name" value="THIOREDOXIN_2"/>
    <property type="match status" value="1"/>
</dbReference>
<dbReference type="PROSITE" id="PS00763">
    <property type="entry name" value="GLUTATHIONE_PEROXID_2"/>
    <property type="match status" value="1"/>
</dbReference>
<dbReference type="PRINTS" id="PR01011">
    <property type="entry name" value="GLUTPROXDASE"/>
</dbReference>
<dbReference type="PANTHER" id="PTHR11592">
    <property type="entry name" value="GLUTATHIONE PEROXIDASE"/>
    <property type="match status" value="1"/>
</dbReference>
<dbReference type="InterPro" id="IPR013766">
    <property type="entry name" value="Thioredoxin_domain"/>
</dbReference>
<name>A0ABW9GZI3_9FIRM</name>
<keyword evidence="2 4" id="KW-0575">Peroxidase</keyword>
<dbReference type="RefSeq" id="WP_408977062.1">
    <property type="nucleotide sequence ID" value="NZ_JBJUVG010000003.1"/>
</dbReference>
<gene>
    <name evidence="6" type="ORF">ACKQTC_03595</name>
</gene>
<dbReference type="CDD" id="cd00340">
    <property type="entry name" value="GSH_Peroxidase"/>
    <property type="match status" value="1"/>
</dbReference>
<dbReference type="InterPro" id="IPR029759">
    <property type="entry name" value="GPX_AS"/>
</dbReference>
<reference evidence="6 7" key="1">
    <citation type="journal article" date="2016" name="Int. J. Syst. Evol. Microbiol.">
        <title>Peptococcus simiae sp. nov., isolated from rhesus macaque faeces and emended description of the genus Peptococcus.</title>
        <authorList>
            <person name="Shkoporov A.N."/>
            <person name="Efimov B.A."/>
            <person name="Kondova I."/>
            <person name="Ouwerling B."/>
            <person name="Chaplin A.V."/>
            <person name="Shcherbakova V.A."/>
            <person name="Langermans J.A.M."/>
        </authorList>
    </citation>
    <scope>NUCLEOTIDE SEQUENCE [LARGE SCALE GENOMIC DNA]</scope>
    <source>
        <strain evidence="6 7">M108</strain>
    </source>
</reference>
<dbReference type="PROSITE" id="PS51355">
    <property type="entry name" value="GLUTATHIONE_PEROXID_3"/>
    <property type="match status" value="1"/>
</dbReference>
<evidence type="ECO:0000256" key="1">
    <source>
        <dbReference type="ARBA" id="ARBA00006926"/>
    </source>
</evidence>
<evidence type="ECO:0000256" key="3">
    <source>
        <dbReference type="ARBA" id="ARBA00023002"/>
    </source>
</evidence>
<accession>A0ABW9GZI3</accession>
<dbReference type="InterPro" id="IPR000889">
    <property type="entry name" value="Glutathione_peroxidase"/>
</dbReference>
<feature type="domain" description="Thioredoxin" evidence="5">
    <location>
        <begin position="1"/>
        <end position="179"/>
    </location>
</feature>
<dbReference type="EMBL" id="JBJUVG010000003">
    <property type="protein sequence ID" value="MFM9413446.1"/>
    <property type="molecule type" value="Genomic_DNA"/>
</dbReference>
<dbReference type="PIRSF" id="PIRSF000303">
    <property type="entry name" value="Glutathion_perox"/>
    <property type="match status" value="1"/>
</dbReference>
<proteinExistence type="inferred from homology"/>
<keyword evidence="3 4" id="KW-0560">Oxidoreductase</keyword>
<evidence type="ECO:0000256" key="2">
    <source>
        <dbReference type="ARBA" id="ARBA00022559"/>
    </source>
</evidence>
<evidence type="ECO:0000259" key="5">
    <source>
        <dbReference type="PROSITE" id="PS51352"/>
    </source>
</evidence>
<keyword evidence="7" id="KW-1185">Reference proteome</keyword>
<dbReference type="SUPFAM" id="SSF52833">
    <property type="entry name" value="Thioredoxin-like"/>
    <property type="match status" value="1"/>
</dbReference>
<dbReference type="GO" id="GO:0004601">
    <property type="term" value="F:peroxidase activity"/>
    <property type="evidence" value="ECO:0007669"/>
    <property type="project" value="UniProtKB-KW"/>
</dbReference>
<dbReference type="Pfam" id="PF00255">
    <property type="entry name" value="GSHPx"/>
    <property type="match status" value="1"/>
</dbReference>
<comment type="similarity">
    <text evidence="1 4">Belongs to the glutathione peroxidase family.</text>
</comment>
<dbReference type="InterPro" id="IPR029760">
    <property type="entry name" value="GPX_CS"/>
</dbReference>
<sequence length="180" mass="20303">MASIYDFTVKDTKGNDVSLSDYKGKVLLIVNTATECGFTPQYEGLEDLYKTFKDQPFEILDFPCNQFLGQAPGSNEEIAEFCQTKYGTEFTTFAKIDVNGDNEDPLYTFLKDAQPQGIADAGTAAFLAKLETLTDVYRGANIKWNFTKFLVDKEGNVVARYEPNIEPKRFEKKIQELLEA</sequence>
<dbReference type="PROSITE" id="PS00460">
    <property type="entry name" value="GLUTATHIONE_PEROXID_1"/>
    <property type="match status" value="1"/>
</dbReference>
<evidence type="ECO:0000313" key="7">
    <source>
        <dbReference type="Proteomes" id="UP001631949"/>
    </source>
</evidence>
<evidence type="ECO:0000313" key="6">
    <source>
        <dbReference type="EMBL" id="MFM9413446.1"/>
    </source>
</evidence>